<dbReference type="Proteomes" id="UP000633219">
    <property type="component" value="Unassembled WGS sequence"/>
</dbReference>
<dbReference type="PANTHER" id="PTHR37423">
    <property type="entry name" value="SOLUBLE LYTIC MUREIN TRANSGLYCOSYLASE-RELATED"/>
    <property type="match status" value="1"/>
</dbReference>
<name>A0A937CJI8_9HYPH</name>
<dbReference type="Pfam" id="PF01464">
    <property type="entry name" value="SLT"/>
    <property type="match status" value="1"/>
</dbReference>
<dbReference type="PROSITE" id="PS00922">
    <property type="entry name" value="TRANSGLYCOSYLASE"/>
    <property type="match status" value="1"/>
</dbReference>
<dbReference type="SUPFAM" id="SSF53955">
    <property type="entry name" value="Lysozyme-like"/>
    <property type="match status" value="1"/>
</dbReference>
<dbReference type="InterPro" id="IPR008258">
    <property type="entry name" value="Transglycosylase_SLT_dom_1"/>
</dbReference>
<dbReference type="GO" id="GO:0008933">
    <property type="term" value="F:peptidoglycan lytic transglycosylase activity"/>
    <property type="evidence" value="ECO:0007669"/>
    <property type="project" value="InterPro"/>
</dbReference>
<proteinExistence type="inferred from homology"/>
<reference evidence="5" key="1">
    <citation type="submission" date="2021-01" db="EMBL/GenBank/DDBJ databases">
        <title>Rhizobium sp. strain KVB221 16S ribosomal RNA gene Genome sequencing and assembly.</title>
        <authorList>
            <person name="Kang M."/>
        </authorList>
    </citation>
    <scope>NUCLEOTIDE SEQUENCE</scope>
    <source>
        <strain evidence="5">KVB221</strain>
    </source>
</reference>
<evidence type="ECO:0000256" key="3">
    <source>
        <dbReference type="ARBA" id="ARBA00022729"/>
    </source>
</evidence>
<sequence length="707" mass="77252">MKQALIAIAVLAAGGGTVWALLGSQPEPVETLPDTSIATLSIKSDRIDKPVKALAVKPRQLMLEPSGLDANVVAKPKADPVPSATLTLGLKALSIRDSLKAIAARDQLAPNTIEWKTLTWAIAVSGQTAVPATELAMARGALADWPALSDIDTNYEQALYREYTDAQLALSAFADRLPQTPEGAIILSRAALATGDKARAQRILRSLWHDKILDAQIEDKVIAEFGTLLDGNDHRQRMVRLLFAEKLSQAKRFSEMAKSESLYEAFSAVSRKSKDRKQLLAAVDKKWRTEPAFVYASIKYLRQAKRFEEAATLFEKMPREAGLLGDPSAWWVEARIVSRGLMDVGDAKAAYRLASAHVAQSPTDIAEAEFHAGWYALRGLKNYKDAASHFRVLLQSSARAHDQARGYYWLGRTAQASKTEDAKVFYSKAALYPATFYGQLAAAKLKTPIMPAARYQQGLEIMLSFSSKPEMQAITLLEKTGQDGRARRMYLALARSLESPSELQALAEYALKKHGPSLALAIGKAALKQGHDPGLAAFPLGAIPETADISGAGKALAYAIARQESAFNPSAVSPANAKGLLQILPSTAKKVAQKYQLAYAEEKLVDDPAFNATLGSHYLGEQISKFDGSYVLTFAAYNAGPGRIPQWIKRYGDPRGKDIDAVVDWVENIPFQETRDYVQRVMENYQVYKSLLNQEADIAADLTAGRR</sequence>
<protein>
    <submittedName>
        <fullName evidence="5">Lytic transglycosylase domain-containing protein</fullName>
    </submittedName>
</protein>
<dbReference type="RefSeq" id="WP_201653364.1">
    <property type="nucleotide sequence ID" value="NZ_JAEQNC010000002.1"/>
</dbReference>
<organism evidence="5 6">
    <name type="scientific">Rhizobium setariae</name>
    <dbReference type="NCBI Taxonomy" id="2801340"/>
    <lineage>
        <taxon>Bacteria</taxon>
        <taxon>Pseudomonadati</taxon>
        <taxon>Pseudomonadota</taxon>
        <taxon>Alphaproteobacteria</taxon>
        <taxon>Hyphomicrobiales</taxon>
        <taxon>Rhizobiaceae</taxon>
        <taxon>Rhizobium/Agrobacterium group</taxon>
        <taxon>Rhizobium</taxon>
    </lineage>
</organism>
<comment type="similarity">
    <text evidence="2">Belongs to the virb1 family.</text>
</comment>
<dbReference type="AlphaFoldDB" id="A0A937CJI8"/>
<dbReference type="EMBL" id="JAEQNC010000002">
    <property type="protein sequence ID" value="MBL0371150.1"/>
    <property type="molecule type" value="Genomic_DNA"/>
</dbReference>
<feature type="domain" description="Transglycosylase SLT" evidence="4">
    <location>
        <begin position="549"/>
        <end position="655"/>
    </location>
</feature>
<dbReference type="InterPro" id="IPR008939">
    <property type="entry name" value="Lytic_TGlycosylase_superhlx_U"/>
</dbReference>
<keyword evidence="3" id="KW-0732">Signal</keyword>
<evidence type="ECO:0000313" key="5">
    <source>
        <dbReference type="EMBL" id="MBL0371150.1"/>
    </source>
</evidence>
<comment type="caution">
    <text evidence="5">The sequence shown here is derived from an EMBL/GenBank/DDBJ whole genome shotgun (WGS) entry which is preliminary data.</text>
</comment>
<evidence type="ECO:0000256" key="2">
    <source>
        <dbReference type="ARBA" id="ARBA00009387"/>
    </source>
</evidence>
<dbReference type="InterPro" id="IPR023346">
    <property type="entry name" value="Lysozyme-like_dom_sf"/>
</dbReference>
<keyword evidence="6" id="KW-1185">Reference proteome</keyword>
<evidence type="ECO:0000259" key="4">
    <source>
        <dbReference type="Pfam" id="PF01464"/>
    </source>
</evidence>
<dbReference type="GO" id="GO:0000270">
    <property type="term" value="P:peptidoglycan metabolic process"/>
    <property type="evidence" value="ECO:0007669"/>
    <property type="project" value="InterPro"/>
</dbReference>
<dbReference type="GO" id="GO:0016020">
    <property type="term" value="C:membrane"/>
    <property type="evidence" value="ECO:0007669"/>
    <property type="project" value="InterPro"/>
</dbReference>
<dbReference type="PANTHER" id="PTHR37423:SF2">
    <property type="entry name" value="MEMBRANE-BOUND LYTIC MUREIN TRANSGLYCOSYLASE C"/>
    <property type="match status" value="1"/>
</dbReference>
<comment type="similarity">
    <text evidence="1">Belongs to the transglycosylase Slt family.</text>
</comment>
<dbReference type="Gene3D" id="1.10.530.10">
    <property type="match status" value="1"/>
</dbReference>
<dbReference type="Gene3D" id="1.25.20.10">
    <property type="entry name" value="Bacterial muramidases"/>
    <property type="match status" value="1"/>
</dbReference>
<accession>A0A937CJI8</accession>
<gene>
    <name evidence="5" type="ORF">JJB09_03840</name>
</gene>
<evidence type="ECO:0000313" key="6">
    <source>
        <dbReference type="Proteomes" id="UP000633219"/>
    </source>
</evidence>
<dbReference type="CDD" id="cd13401">
    <property type="entry name" value="Slt70-like"/>
    <property type="match status" value="1"/>
</dbReference>
<dbReference type="GO" id="GO:0004553">
    <property type="term" value="F:hydrolase activity, hydrolyzing O-glycosyl compounds"/>
    <property type="evidence" value="ECO:0007669"/>
    <property type="project" value="InterPro"/>
</dbReference>
<dbReference type="InterPro" id="IPR000189">
    <property type="entry name" value="Transglyc_AS"/>
</dbReference>
<evidence type="ECO:0000256" key="1">
    <source>
        <dbReference type="ARBA" id="ARBA00007734"/>
    </source>
</evidence>
<dbReference type="GO" id="GO:0042597">
    <property type="term" value="C:periplasmic space"/>
    <property type="evidence" value="ECO:0007669"/>
    <property type="project" value="InterPro"/>
</dbReference>
<dbReference type="SUPFAM" id="SSF48435">
    <property type="entry name" value="Bacterial muramidases"/>
    <property type="match status" value="1"/>
</dbReference>